<dbReference type="PANTHER" id="PTHR46417">
    <property type="entry name" value="TRNA (GUANINE-N(1)-)-METHYLTRANSFERASE"/>
    <property type="match status" value="1"/>
</dbReference>
<evidence type="ECO:0000256" key="6">
    <source>
        <dbReference type="ARBA" id="ARBA00014679"/>
    </source>
</evidence>
<dbReference type="EMBL" id="LIAN01000260">
    <property type="protein sequence ID" value="KRO35764.1"/>
    <property type="molecule type" value="Genomic_DNA"/>
</dbReference>
<evidence type="ECO:0000313" key="20">
    <source>
        <dbReference type="Proteomes" id="UP000052955"/>
    </source>
</evidence>
<evidence type="ECO:0000256" key="15">
    <source>
        <dbReference type="HAMAP-Rule" id="MF_00605"/>
    </source>
</evidence>
<evidence type="ECO:0000256" key="12">
    <source>
        <dbReference type="ARBA" id="ARBA00029736"/>
    </source>
</evidence>
<feature type="binding site" evidence="15 16">
    <location>
        <begin position="127"/>
        <end position="132"/>
    </location>
    <ligand>
        <name>S-adenosyl-L-methionine</name>
        <dbReference type="ChEBI" id="CHEBI:59789"/>
    </ligand>
</feature>
<evidence type="ECO:0000256" key="16">
    <source>
        <dbReference type="PIRSR" id="PIRSR000386-1"/>
    </source>
</evidence>
<dbReference type="EC" id="2.1.1.228" evidence="5 15"/>
<dbReference type="GO" id="GO:0052906">
    <property type="term" value="F:tRNA (guanine(37)-N1)-methyltransferase activity"/>
    <property type="evidence" value="ECO:0007669"/>
    <property type="project" value="UniProtKB-UniRule"/>
</dbReference>
<dbReference type="HAMAP" id="MF_00605">
    <property type="entry name" value="TrmD"/>
    <property type="match status" value="1"/>
</dbReference>
<comment type="caution">
    <text evidence="19">The sequence shown here is derived from an EMBL/GenBank/DDBJ whole genome shotgun (WGS) entry which is preliminary data.</text>
</comment>
<keyword evidence="10 15" id="KW-0949">S-adenosyl-L-methionine</keyword>
<accession>A0A0R2PCU5</accession>
<dbReference type="GO" id="GO:0005829">
    <property type="term" value="C:cytosol"/>
    <property type="evidence" value="ECO:0007669"/>
    <property type="project" value="TreeGrafter"/>
</dbReference>
<evidence type="ECO:0000256" key="8">
    <source>
        <dbReference type="ARBA" id="ARBA00022603"/>
    </source>
</evidence>
<evidence type="ECO:0000256" key="3">
    <source>
        <dbReference type="ARBA" id="ARBA00007630"/>
    </source>
</evidence>
<evidence type="ECO:0000256" key="4">
    <source>
        <dbReference type="ARBA" id="ARBA00011738"/>
    </source>
</evidence>
<evidence type="ECO:0000256" key="14">
    <source>
        <dbReference type="ARBA" id="ARBA00047783"/>
    </source>
</evidence>
<evidence type="ECO:0000256" key="11">
    <source>
        <dbReference type="ARBA" id="ARBA00022694"/>
    </source>
</evidence>
<comment type="subcellular location">
    <subcellularLocation>
        <location evidence="2 15 17">Cytoplasm</location>
    </subcellularLocation>
</comment>
<comment type="similarity">
    <text evidence="3 15 17">Belongs to the RNA methyltransferase TrmD family.</text>
</comment>
<dbReference type="NCBIfam" id="NF000648">
    <property type="entry name" value="PRK00026.1"/>
    <property type="match status" value="1"/>
</dbReference>
<evidence type="ECO:0000313" key="19">
    <source>
        <dbReference type="EMBL" id="KRO35764.1"/>
    </source>
</evidence>
<evidence type="ECO:0000259" key="18">
    <source>
        <dbReference type="Pfam" id="PF01746"/>
    </source>
</evidence>
<dbReference type="InterPro" id="IPR023148">
    <property type="entry name" value="tRNA_m1G_MeTrfase_C_sf"/>
</dbReference>
<dbReference type="InterPro" id="IPR002649">
    <property type="entry name" value="tRNA_m1G_MeTrfase_TrmD"/>
</dbReference>
<dbReference type="InterPro" id="IPR029028">
    <property type="entry name" value="Alpha/beta_knot_MTases"/>
</dbReference>
<feature type="domain" description="tRNA methyltransferase TRMD/TRM10-type" evidence="18">
    <location>
        <begin position="1"/>
        <end position="214"/>
    </location>
</feature>
<sequence>MFPDYFSPLQLSLLGKAQEQGLVEFGVHDLRSFSTDNHNTVDDTPYGGGAGMVMLPEVWGKALDPLMTPETDLIILTPAGKRFDQPMAASLSTSQHLVFACGRYEGIDDRVRQHYEGKNYRVHEVSIGDYVLGGGEVASLVMIEAITRLIPGVLGNPESLAEESHNEEGYLEYPNFTKPSVWRDLEVPAILLSGNHGEIAKWRAAQAAERAKKNL</sequence>
<keyword evidence="7 15" id="KW-0963">Cytoplasm</keyword>
<dbReference type="GO" id="GO:0002939">
    <property type="term" value="P:tRNA N1-guanine methylation"/>
    <property type="evidence" value="ECO:0007669"/>
    <property type="project" value="TreeGrafter"/>
</dbReference>
<dbReference type="PANTHER" id="PTHR46417:SF1">
    <property type="entry name" value="TRNA (GUANINE-N(1)-)-METHYLTRANSFERASE"/>
    <property type="match status" value="1"/>
</dbReference>
<dbReference type="SUPFAM" id="SSF75217">
    <property type="entry name" value="alpha/beta knot"/>
    <property type="match status" value="1"/>
</dbReference>
<dbReference type="AlphaFoldDB" id="A0A0R2PCU5"/>
<protein>
    <recommendedName>
        <fullName evidence="6 15">tRNA (guanine-N(1)-)-methyltransferase</fullName>
        <ecNumber evidence="5 15">2.1.1.228</ecNumber>
    </recommendedName>
    <alternativeName>
        <fullName evidence="12 15">M1G-methyltransferase</fullName>
    </alternativeName>
    <alternativeName>
        <fullName evidence="13 15">tRNA [GM37] methyltransferase</fullName>
    </alternativeName>
</protein>
<keyword evidence="9 15" id="KW-0808">Transferase</keyword>
<keyword evidence="11 15" id="KW-0819">tRNA processing</keyword>
<evidence type="ECO:0000256" key="5">
    <source>
        <dbReference type="ARBA" id="ARBA00012807"/>
    </source>
</evidence>
<evidence type="ECO:0000256" key="1">
    <source>
        <dbReference type="ARBA" id="ARBA00002634"/>
    </source>
</evidence>
<evidence type="ECO:0000256" key="10">
    <source>
        <dbReference type="ARBA" id="ARBA00022691"/>
    </source>
</evidence>
<evidence type="ECO:0000256" key="2">
    <source>
        <dbReference type="ARBA" id="ARBA00004496"/>
    </source>
</evidence>
<proteinExistence type="inferred from homology"/>
<reference evidence="19 20" key="1">
    <citation type="submission" date="2015-10" db="EMBL/GenBank/DDBJ databases">
        <title>Metagenome-Assembled Genomes uncover a global brackish microbiome.</title>
        <authorList>
            <person name="Hugerth L.W."/>
            <person name="Larsson J."/>
            <person name="Alneberg J."/>
            <person name="Lindh M.V."/>
            <person name="Legrand C."/>
            <person name="Pinhassi J."/>
            <person name="Andersson A.F."/>
        </authorList>
    </citation>
    <scope>NUCLEOTIDE SEQUENCE [LARGE SCALE GENOMIC DNA]</scope>
    <source>
        <strain evidence="19">BACL15 MAG-120823-bin78</strain>
    </source>
</reference>
<gene>
    <name evidence="15" type="primary">trmD</name>
    <name evidence="19" type="ORF">ABR55_04925</name>
</gene>
<dbReference type="InterPro" id="IPR016009">
    <property type="entry name" value="tRNA_MeTrfase_TRMD/TRM10"/>
</dbReference>
<dbReference type="InterPro" id="IPR029026">
    <property type="entry name" value="tRNA_m1G_MTases_N"/>
</dbReference>
<comment type="function">
    <text evidence="1 15 17">Specifically methylates guanosine-37 in various tRNAs.</text>
</comment>
<dbReference type="Gene3D" id="3.40.1280.10">
    <property type="match status" value="1"/>
</dbReference>
<dbReference type="PIRSF" id="PIRSF000386">
    <property type="entry name" value="tRNA_mtase"/>
    <property type="match status" value="1"/>
</dbReference>
<dbReference type="Pfam" id="PF01746">
    <property type="entry name" value="tRNA_m1G_MT"/>
    <property type="match status" value="1"/>
</dbReference>
<keyword evidence="8 15" id="KW-0489">Methyltransferase</keyword>
<dbReference type="Gene3D" id="1.10.1270.20">
    <property type="entry name" value="tRNA(m1g37)methyltransferase, domain 2"/>
    <property type="match status" value="1"/>
</dbReference>
<evidence type="ECO:0000256" key="7">
    <source>
        <dbReference type="ARBA" id="ARBA00022490"/>
    </source>
</evidence>
<name>A0A0R2PCU5_9ACTN</name>
<dbReference type="Proteomes" id="UP000052955">
    <property type="component" value="Unassembled WGS sequence"/>
</dbReference>
<dbReference type="CDD" id="cd18080">
    <property type="entry name" value="TrmD-like"/>
    <property type="match status" value="1"/>
</dbReference>
<evidence type="ECO:0000256" key="13">
    <source>
        <dbReference type="ARBA" id="ARBA00033392"/>
    </source>
</evidence>
<dbReference type="NCBIfam" id="TIGR00088">
    <property type="entry name" value="trmD"/>
    <property type="match status" value="1"/>
</dbReference>
<organism evidence="19 20">
    <name type="scientific">Actinobacteria bacterium BACL15 MAG-120823-bin78</name>
    <dbReference type="NCBI Taxonomy" id="1655563"/>
    <lineage>
        <taxon>Bacteria</taxon>
        <taxon>Bacillati</taxon>
        <taxon>Actinomycetota</taxon>
        <taxon>Actinomycetes</taxon>
        <taxon>Actinomycetes incertae sedis</taxon>
        <taxon>ac1 cluster</taxon>
    </lineage>
</organism>
<feature type="binding site" evidence="15 16">
    <location>
        <position position="102"/>
    </location>
    <ligand>
        <name>S-adenosyl-L-methionine</name>
        <dbReference type="ChEBI" id="CHEBI:59789"/>
    </ligand>
</feature>
<evidence type="ECO:0000256" key="17">
    <source>
        <dbReference type="RuleBase" id="RU003464"/>
    </source>
</evidence>
<comment type="subunit">
    <text evidence="4 15 17">Homodimer.</text>
</comment>
<comment type="catalytic activity">
    <reaction evidence="14 15 17">
        <text>guanosine(37) in tRNA + S-adenosyl-L-methionine = N(1)-methylguanosine(37) in tRNA + S-adenosyl-L-homocysteine + H(+)</text>
        <dbReference type="Rhea" id="RHEA:36899"/>
        <dbReference type="Rhea" id="RHEA-COMP:10145"/>
        <dbReference type="Rhea" id="RHEA-COMP:10147"/>
        <dbReference type="ChEBI" id="CHEBI:15378"/>
        <dbReference type="ChEBI" id="CHEBI:57856"/>
        <dbReference type="ChEBI" id="CHEBI:59789"/>
        <dbReference type="ChEBI" id="CHEBI:73542"/>
        <dbReference type="ChEBI" id="CHEBI:74269"/>
        <dbReference type="EC" id="2.1.1.228"/>
    </reaction>
</comment>
<evidence type="ECO:0000256" key="9">
    <source>
        <dbReference type="ARBA" id="ARBA00022679"/>
    </source>
</evidence>